<keyword evidence="2" id="KW-1133">Transmembrane helix</keyword>
<keyword evidence="2" id="KW-0472">Membrane</keyword>
<feature type="region of interest" description="Disordered" evidence="1">
    <location>
        <begin position="60"/>
        <end position="79"/>
    </location>
</feature>
<proteinExistence type="predicted"/>
<feature type="transmembrane region" description="Helical" evidence="2">
    <location>
        <begin position="20"/>
        <end position="46"/>
    </location>
</feature>
<protein>
    <submittedName>
        <fullName evidence="3">Uncharacterized protein</fullName>
    </submittedName>
</protein>
<reference evidence="4" key="1">
    <citation type="submission" date="2017-10" db="EMBL/GenBank/DDBJ databases">
        <title>Rapid genome shrinkage in a self-fertile nematode reveals novel sperm competition proteins.</title>
        <authorList>
            <person name="Yin D."/>
            <person name="Schwarz E.M."/>
            <person name="Thomas C.G."/>
            <person name="Felde R.L."/>
            <person name="Korf I.F."/>
            <person name="Cutter A.D."/>
            <person name="Schartner C.M."/>
            <person name="Ralston E.J."/>
            <person name="Meyer B.J."/>
            <person name="Haag E.S."/>
        </authorList>
    </citation>
    <scope>NUCLEOTIDE SEQUENCE [LARGE SCALE GENOMIC DNA]</scope>
    <source>
        <strain evidence="4">JU1422</strain>
    </source>
</reference>
<dbReference type="Proteomes" id="UP000230233">
    <property type="component" value="Unassembled WGS sequence"/>
</dbReference>
<dbReference type="AlphaFoldDB" id="A0A2G5SER5"/>
<dbReference type="EMBL" id="PDUG01000012">
    <property type="protein sequence ID" value="PIC13558.1"/>
    <property type="molecule type" value="Genomic_DNA"/>
</dbReference>
<evidence type="ECO:0000313" key="4">
    <source>
        <dbReference type="Proteomes" id="UP000230233"/>
    </source>
</evidence>
<name>A0A2G5SER5_9PELO</name>
<accession>A0A2G5SER5</accession>
<evidence type="ECO:0000256" key="2">
    <source>
        <dbReference type="SAM" id="Phobius"/>
    </source>
</evidence>
<organism evidence="3 4">
    <name type="scientific">Caenorhabditis nigoni</name>
    <dbReference type="NCBI Taxonomy" id="1611254"/>
    <lineage>
        <taxon>Eukaryota</taxon>
        <taxon>Metazoa</taxon>
        <taxon>Ecdysozoa</taxon>
        <taxon>Nematoda</taxon>
        <taxon>Chromadorea</taxon>
        <taxon>Rhabditida</taxon>
        <taxon>Rhabditina</taxon>
        <taxon>Rhabditomorpha</taxon>
        <taxon>Rhabditoidea</taxon>
        <taxon>Rhabditidae</taxon>
        <taxon>Peloderinae</taxon>
        <taxon>Caenorhabditis</taxon>
    </lineage>
</organism>
<keyword evidence="2" id="KW-0812">Transmembrane</keyword>
<sequence>MGQMLSWPDVSDKSFSSTDIFGTVVAMSYVLVILFWLLFVCFYSFYIDHREPKNTVTNYAASRSTGTELPPEDTSSLRS</sequence>
<comment type="caution">
    <text evidence="3">The sequence shown here is derived from an EMBL/GenBank/DDBJ whole genome shotgun (WGS) entry which is preliminary data.</text>
</comment>
<evidence type="ECO:0000313" key="3">
    <source>
        <dbReference type="EMBL" id="PIC13558.1"/>
    </source>
</evidence>
<gene>
    <name evidence="3" type="ORF">B9Z55_027671</name>
</gene>
<keyword evidence="4" id="KW-1185">Reference proteome</keyword>
<evidence type="ECO:0000256" key="1">
    <source>
        <dbReference type="SAM" id="MobiDB-lite"/>
    </source>
</evidence>